<name>A0A1X4JLN2_9LACO</name>
<accession>A0A1X4JLN2</accession>
<protein>
    <recommendedName>
        <fullName evidence="4">WxL domain-containing protein</fullName>
    </recommendedName>
</protein>
<evidence type="ECO:0000256" key="1">
    <source>
        <dbReference type="SAM" id="MobiDB-lite"/>
    </source>
</evidence>
<feature type="compositionally biased region" description="Polar residues" evidence="1">
    <location>
        <begin position="22"/>
        <end position="34"/>
    </location>
</feature>
<gene>
    <name evidence="2" type="ORF">B9D04_04005</name>
</gene>
<feature type="region of interest" description="Disordered" evidence="1">
    <location>
        <begin position="22"/>
        <end position="41"/>
    </location>
</feature>
<evidence type="ECO:0000313" key="3">
    <source>
        <dbReference type="Proteomes" id="UP000193588"/>
    </source>
</evidence>
<dbReference type="AlphaFoldDB" id="A0A1X4JLN2"/>
<evidence type="ECO:0008006" key="4">
    <source>
        <dbReference type="Google" id="ProtNLM"/>
    </source>
</evidence>
<sequence length="184" mass="19291">MFADKAFADQTIQGGTATIEVNGTLGADNTNPDSTIPEGDDNWINVTVPTSTIFYNTPKNSAIQSPTYSITNNSGRPVSVSTEGLTTVANNSEPSDFDLTLNTVGTSTNPAITDTINLINKGSIQQSLNTTLINLANKDGKLTSNGAANEGDNSAKFTYGGSSATTSMTTLKYNLGFTFKSIGW</sequence>
<dbReference type="Proteomes" id="UP000193588">
    <property type="component" value="Unassembled WGS sequence"/>
</dbReference>
<organism evidence="2 3">
    <name type="scientific">Weissella cibaria</name>
    <dbReference type="NCBI Taxonomy" id="137591"/>
    <lineage>
        <taxon>Bacteria</taxon>
        <taxon>Bacillati</taxon>
        <taxon>Bacillota</taxon>
        <taxon>Bacilli</taxon>
        <taxon>Lactobacillales</taxon>
        <taxon>Lactobacillaceae</taxon>
        <taxon>Weissella</taxon>
    </lineage>
</organism>
<proteinExistence type="predicted"/>
<reference evidence="2 3" key="1">
    <citation type="submission" date="2017-04" db="EMBL/GenBank/DDBJ databases">
        <title>The genome sequence of Weissella cibaria isolated from wild Drosophila.</title>
        <authorList>
            <person name="Ricks N.J."/>
            <person name="Carroll C."/>
            <person name="Walters A."/>
            <person name="Newell P.D."/>
            <person name="Chaston J.M."/>
        </authorList>
    </citation>
    <scope>NUCLEOTIDE SEQUENCE [LARGE SCALE GENOMIC DNA]</scope>
    <source>
        <strain evidence="2 3">DmW_103</strain>
    </source>
</reference>
<comment type="caution">
    <text evidence="2">The sequence shown here is derived from an EMBL/GenBank/DDBJ whole genome shotgun (WGS) entry which is preliminary data.</text>
</comment>
<dbReference type="EMBL" id="NDXJ01000005">
    <property type="protein sequence ID" value="OSP89694.1"/>
    <property type="molecule type" value="Genomic_DNA"/>
</dbReference>
<evidence type="ECO:0000313" key="2">
    <source>
        <dbReference type="EMBL" id="OSP89694.1"/>
    </source>
</evidence>